<dbReference type="RefSeq" id="WP_088254888.1">
    <property type="nucleotide sequence ID" value="NZ_NIDE01000005.1"/>
</dbReference>
<protein>
    <recommendedName>
        <fullName evidence="3">Lipoprotein</fullName>
    </recommendedName>
</protein>
<comment type="caution">
    <text evidence="1">The sequence shown here is derived from an EMBL/GenBank/DDBJ whole genome shotgun (WGS) entry which is preliminary data.</text>
</comment>
<evidence type="ECO:0000313" key="2">
    <source>
        <dbReference type="Proteomes" id="UP000214646"/>
    </source>
</evidence>
<proteinExistence type="predicted"/>
<evidence type="ECO:0000313" key="1">
    <source>
        <dbReference type="EMBL" id="OWK41600.1"/>
    </source>
</evidence>
<dbReference type="OrthoDB" id="287810at2"/>
<organism evidence="1 2">
    <name type="scientific">Fimbriiglobus ruber</name>
    <dbReference type="NCBI Taxonomy" id="1908690"/>
    <lineage>
        <taxon>Bacteria</taxon>
        <taxon>Pseudomonadati</taxon>
        <taxon>Planctomycetota</taxon>
        <taxon>Planctomycetia</taxon>
        <taxon>Gemmatales</taxon>
        <taxon>Gemmataceae</taxon>
        <taxon>Fimbriiglobus</taxon>
    </lineage>
</organism>
<accession>A0A225DJG3</accession>
<dbReference type="Proteomes" id="UP000214646">
    <property type="component" value="Unassembled WGS sequence"/>
</dbReference>
<dbReference type="PROSITE" id="PS51257">
    <property type="entry name" value="PROKAR_LIPOPROTEIN"/>
    <property type="match status" value="1"/>
</dbReference>
<dbReference type="AlphaFoldDB" id="A0A225DJG3"/>
<keyword evidence="2" id="KW-1185">Reference proteome</keyword>
<evidence type="ECO:0008006" key="3">
    <source>
        <dbReference type="Google" id="ProtNLM"/>
    </source>
</evidence>
<sequence length="136" mass="14385">MATVHMRSVARAAVGGLFLALVAGCGSSDGRGVKLAPVTGRVVFKNEGVTAATIFLQPDVEKGNQGEMASAILQLDGSFKMETPRGEGVVPGAYKITLDLGRRPEKELLPYRNVKTTPLTVDVPEGGLSDYLIELK</sequence>
<dbReference type="EMBL" id="NIDE01000005">
    <property type="protein sequence ID" value="OWK41600.1"/>
    <property type="molecule type" value="Genomic_DNA"/>
</dbReference>
<gene>
    <name evidence="1" type="ORF">FRUB_03678</name>
</gene>
<name>A0A225DJG3_9BACT</name>
<reference evidence="2" key="1">
    <citation type="submission" date="2017-06" db="EMBL/GenBank/DDBJ databases">
        <title>Genome analysis of Fimbriiglobus ruber SP5, the first member of the order Planctomycetales with confirmed chitinolytic capability.</title>
        <authorList>
            <person name="Ravin N.V."/>
            <person name="Rakitin A.L."/>
            <person name="Ivanova A.A."/>
            <person name="Beletsky A.V."/>
            <person name="Kulichevskaya I.S."/>
            <person name="Mardanov A.V."/>
            <person name="Dedysh S.N."/>
        </authorList>
    </citation>
    <scope>NUCLEOTIDE SEQUENCE [LARGE SCALE GENOMIC DNA]</scope>
    <source>
        <strain evidence="2">SP5</strain>
    </source>
</reference>